<dbReference type="RefSeq" id="WP_318064148.1">
    <property type="nucleotide sequence ID" value="NZ_JAWONS010000138.1"/>
</dbReference>
<evidence type="ECO:0000259" key="2">
    <source>
        <dbReference type="Pfam" id="PF03050"/>
    </source>
</evidence>
<feature type="domain" description="Transposase IS66 zinc-finger binding" evidence="3">
    <location>
        <begin position="137"/>
        <end position="180"/>
    </location>
</feature>
<organism evidence="6 7">
    <name type="scientific">Clostridium boliviensis</name>
    <dbReference type="NCBI Taxonomy" id="318465"/>
    <lineage>
        <taxon>Bacteria</taxon>
        <taxon>Bacillati</taxon>
        <taxon>Bacillota</taxon>
        <taxon>Clostridia</taxon>
        <taxon>Eubacteriales</taxon>
        <taxon>Clostridiaceae</taxon>
        <taxon>Clostridium</taxon>
    </lineage>
</organism>
<dbReference type="Pfam" id="PF13817">
    <property type="entry name" value="DDE_Tnp_IS66_C"/>
    <property type="match status" value="1"/>
</dbReference>
<accession>A0ABU4GJV3</accession>
<dbReference type="PANTHER" id="PTHR33678">
    <property type="entry name" value="BLL1576 PROTEIN"/>
    <property type="match status" value="1"/>
</dbReference>
<proteinExistence type="predicted"/>
<dbReference type="InterPro" id="IPR024474">
    <property type="entry name" value="Znf_dom_IS66"/>
</dbReference>
<feature type="domain" description="Transposase IS66 central" evidence="2">
    <location>
        <begin position="201"/>
        <end position="507"/>
    </location>
</feature>
<evidence type="ECO:0000313" key="6">
    <source>
        <dbReference type="EMBL" id="MDW2797898.1"/>
    </source>
</evidence>
<dbReference type="InterPro" id="IPR052344">
    <property type="entry name" value="Transposase-related"/>
</dbReference>
<dbReference type="EMBL" id="JAWONS010000138">
    <property type="protein sequence ID" value="MDW2797898.1"/>
    <property type="molecule type" value="Genomic_DNA"/>
</dbReference>
<dbReference type="Pfam" id="PF03050">
    <property type="entry name" value="DDE_Tnp_IS66"/>
    <property type="match status" value="1"/>
</dbReference>
<evidence type="ECO:0000259" key="3">
    <source>
        <dbReference type="Pfam" id="PF13005"/>
    </source>
</evidence>
<dbReference type="NCBIfam" id="NF033517">
    <property type="entry name" value="transpos_IS66"/>
    <property type="match status" value="1"/>
</dbReference>
<dbReference type="InterPro" id="IPR004291">
    <property type="entry name" value="Transposase_IS66_central"/>
</dbReference>
<dbReference type="Pfam" id="PF13007">
    <property type="entry name" value="LZ_Tnp_IS66"/>
    <property type="match status" value="1"/>
</dbReference>
<comment type="caution">
    <text evidence="6">The sequence shown here is derived from an EMBL/GenBank/DDBJ whole genome shotgun (WGS) entry which is preliminary data.</text>
</comment>
<reference evidence="6 7" key="1">
    <citation type="submission" date="2023-10" db="EMBL/GenBank/DDBJ databases">
        <title>A novel Glycoside Hydrolase 43-Like Enzyme from Clostrdium boliviensis is an Endo-xylanase, and a Candidate for Xylooligosaccharides Production from Different Xylan Substrates.</title>
        <authorList>
            <person name="Alvarez M.T."/>
            <person name="Rocabado-Villegas L.R."/>
            <person name="Salas-Veizaga D.M."/>
            <person name="Linares-Pasten J.A."/>
            <person name="Gudmundsdottir E.E."/>
            <person name="Hreggvidsson G.O."/>
            <person name="Adlercreutz P."/>
            <person name="Nordberg Karlsson E."/>
        </authorList>
    </citation>
    <scope>NUCLEOTIDE SEQUENCE [LARGE SCALE GENOMIC DNA]</scope>
    <source>
        <strain evidence="6 7">E-1</strain>
    </source>
</reference>
<name>A0ABU4GJV3_9CLOT</name>
<feature type="domain" description="Transposase TnpC homeodomain" evidence="4">
    <location>
        <begin position="63"/>
        <end position="128"/>
    </location>
</feature>
<dbReference type="Pfam" id="PF13005">
    <property type="entry name" value="zf-IS66"/>
    <property type="match status" value="1"/>
</dbReference>
<evidence type="ECO:0000313" key="7">
    <source>
        <dbReference type="Proteomes" id="UP001276854"/>
    </source>
</evidence>
<evidence type="ECO:0000259" key="5">
    <source>
        <dbReference type="Pfam" id="PF13817"/>
    </source>
</evidence>
<dbReference type="PANTHER" id="PTHR33678:SF1">
    <property type="entry name" value="BLL1576 PROTEIN"/>
    <property type="match status" value="1"/>
</dbReference>
<keyword evidence="7" id="KW-1185">Reference proteome</keyword>
<gene>
    <name evidence="6" type="ORF">RZO55_09965</name>
</gene>
<protein>
    <submittedName>
        <fullName evidence="6">IS66 family transposase</fullName>
    </submittedName>
</protein>
<dbReference type="Proteomes" id="UP001276854">
    <property type="component" value="Unassembled WGS sequence"/>
</dbReference>
<dbReference type="InterPro" id="IPR039552">
    <property type="entry name" value="IS66_C"/>
</dbReference>
<feature type="domain" description="Transposase IS66 C-terminal" evidence="5">
    <location>
        <begin position="514"/>
        <end position="553"/>
    </location>
</feature>
<feature type="coiled-coil region" evidence="1">
    <location>
        <begin position="39"/>
        <end position="80"/>
    </location>
</feature>
<sequence length="580" mass="66689">MDEKSTFEQQMKLLQTVIEQQQAYIQAQNAHMAEKDTRMAEKDETIAELRKLVDDLQSLKVNLEETLKELRRQLFGTSSEKITSEDKNTQEATFVETKAKIMVKEHTRERKPKAKRDDIYAGLPIREVKIPLMADQRRCEYCNSEMITIGYTQVREEIRITPAKVERIRLMQEVAICPECKKDGDGTIVKAKVYPALLPHSPASASSVAYVIFEKTFMGMPYYRQESGMAELGFKLPRETMANWFIYCTEHYFYPIYERMHECLIKREILHADETTCQVLREDGRSAESTSYMWIYLTGSDGLPPIVLYDYAAGRSGTYARDFLEGFNGLLQCDGYQGYNKVEDVTLVCCLAHCRRKFYEAIPAGRRKAIKLLGINSKTRLEDPVIPEENDQEKLIPAEIGLSYCNKLFYIERELKNLPAAERKVKREEKETAVWAGFWKWINSIHALGGSKLEKAVNYALNHRETLCNYMKDGRCEISNNAAERKVKSYAIGRKAFLFHTSVAGANASAVMYSMIETAKANNLNVFQYLYMVLLYMPDYKNEPAGIEKLLPWSDFMMEHCTGLIDVETITAEKHEPLPV</sequence>
<evidence type="ECO:0000259" key="4">
    <source>
        <dbReference type="Pfam" id="PF13007"/>
    </source>
</evidence>
<dbReference type="InterPro" id="IPR024463">
    <property type="entry name" value="Transposase_TnpC_homeodom"/>
</dbReference>
<evidence type="ECO:0000256" key="1">
    <source>
        <dbReference type="SAM" id="Coils"/>
    </source>
</evidence>
<keyword evidence="1" id="KW-0175">Coiled coil</keyword>